<evidence type="ECO:0000259" key="6">
    <source>
        <dbReference type="PROSITE" id="PS50850"/>
    </source>
</evidence>
<gene>
    <name evidence="7" type="ORF">GNZ18_19895</name>
</gene>
<comment type="caution">
    <text evidence="7">The sequence shown here is derived from an EMBL/GenBank/DDBJ whole genome shotgun (WGS) entry which is preliminary data.</text>
</comment>
<feature type="transmembrane region" description="Helical" evidence="5">
    <location>
        <begin position="176"/>
        <end position="199"/>
    </location>
</feature>
<dbReference type="InterPro" id="IPR011701">
    <property type="entry name" value="MFS"/>
</dbReference>
<feature type="domain" description="Major facilitator superfamily (MFS) profile" evidence="6">
    <location>
        <begin position="22"/>
        <end position="391"/>
    </location>
</feature>
<evidence type="ECO:0000313" key="7">
    <source>
        <dbReference type="EMBL" id="MUN38851.1"/>
    </source>
</evidence>
<dbReference type="Proteomes" id="UP000432015">
    <property type="component" value="Unassembled WGS sequence"/>
</dbReference>
<dbReference type="GO" id="GO:0005886">
    <property type="term" value="C:plasma membrane"/>
    <property type="evidence" value="ECO:0007669"/>
    <property type="project" value="UniProtKB-SubCell"/>
</dbReference>
<dbReference type="PANTHER" id="PTHR23531">
    <property type="entry name" value="QUINOLENE RESISTANCE PROTEIN NORA"/>
    <property type="match status" value="1"/>
</dbReference>
<dbReference type="PANTHER" id="PTHR23531:SF1">
    <property type="entry name" value="QUINOLENE RESISTANCE PROTEIN NORA"/>
    <property type="match status" value="1"/>
</dbReference>
<feature type="transmembrane region" description="Helical" evidence="5">
    <location>
        <begin position="369"/>
        <end position="388"/>
    </location>
</feature>
<dbReference type="AlphaFoldDB" id="A0A7K1L355"/>
<proteinExistence type="predicted"/>
<feature type="transmembrane region" description="Helical" evidence="5">
    <location>
        <begin position="223"/>
        <end position="245"/>
    </location>
</feature>
<dbReference type="Gene3D" id="1.20.1250.20">
    <property type="entry name" value="MFS general substrate transporter like domains"/>
    <property type="match status" value="1"/>
</dbReference>
<feature type="transmembrane region" description="Helical" evidence="5">
    <location>
        <begin position="92"/>
        <end position="113"/>
    </location>
</feature>
<evidence type="ECO:0000256" key="2">
    <source>
        <dbReference type="ARBA" id="ARBA00022692"/>
    </source>
</evidence>
<feature type="transmembrane region" description="Helical" evidence="5">
    <location>
        <begin position="251"/>
        <end position="271"/>
    </location>
</feature>
<feature type="transmembrane region" description="Helical" evidence="5">
    <location>
        <begin position="283"/>
        <end position="300"/>
    </location>
</feature>
<evidence type="ECO:0000256" key="5">
    <source>
        <dbReference type="SAM" id="Phobius"/>
    </source>
</evidence>
<feature type="transmembrane region" description="Helical" evidence="5">
    <location>
        <begin position="125"/>
        <end position="144"/>
    </location>
</feature>
<reference evidence="7 8" key="1">
    <citation type="submission" date="2019-11" db="EMBL/GenBank/DDBJ databases">
        <authorList>
            <person name="Cao P."/>
        </authorList>
    </citation>
    <scope>NUCLEOTIDE SEQUENCE [LARGE SCALE GENOMIC DNA]</scope>
    <source>
        <strain evidence="7 8">NEAU-AAG5</strain>
    </source>
</reference>
<feature type="transmembrane region" description="Helical" evidence="5">
    <location>
        <begin position="23"/>
        <end position="48"/>
    </location>
</feature>
<keyword evidence="3 5" id="KW-1133">Transmembrane helix</keyword>
<dbReference type="SUPFAM" id="SSF103473">
    <property type="entry name" value="MFS general substrate transporter"/>
    <property type="match status" value="1"/>
</dbReference>
<sequence>MSEQVRPARGAPVTRPPLVSRPLALLFVSTFCATTSFHLLFSVVPMYAASGGAGDGENGVAAGLATGALMLSTVAAELVTPGLVLRYGPRRVLAVGLVLLGPPALALPASAGLPTVLTVSLVRGLGFAVMVVVTGALVASLVPAERRAEGLGVSGIVVGVPAVCALPLGVWLAGHVGYTCVFAAGAVAALAALPPLLALPGRPSGGEAREEVFGMLAGLRSPVLRRMGIVFAAAAMGAGIVVTFLPTAVGGVAAAALLVQAAAATLSRWWAGRVGDRHGSRRLLVPGLLAAGTGMAGLAATDSPALVVAAMALFGAGFGVMQNASLAVMYDQVPLSGYGTVSAVWNLAFDGGMGVGGTGFGLVAAQTGYPPAFLLTGVLMLLTLPLVVRRS</sequence>
<evidence type="ECO:0000256" key="4">
    <source>
        <dbReference type="ARBA" id="ARBA00023136"/>
    </source>
</evidence>
<feature type="transmembrane region" description="Helical" evidence="5">
    <location>
        <begin position="342"/>
        <end position="363"/>
    </location>
</feature>
<comment type="subcellular location">
    <subcellularLocation>
        <location evidence="1">Cell membrane</location>
        <topology evidence="1">Multi-pass membrane protein</topology>
    </subcellularLocation>
</comment>
<protein>
    <submittedName>
        <fullName evidence="7">MFS transporter</fullName>
    </submittedName>
</protein>
<feature type="transmembrane region" description="Helical" evidence="5">
    <location>
        <begin position="151"/>
        <end position="170"/>
    </location>
</feature>
<dbReference type="InterPro" id="IPR052714">
    <property type="entry name" value="MFS_Exporter"/>
</dbReference>
<organism evidence="7 8">
    <name type="scientific">Actinomadura litoris</name>
    <dbReference type="NCBI Taxonomy" id="2678616"/>
    <lineage>
        <taxon>Bacteria</taxon>
        <taxon>Bacillati</taxon>
        <taxon>Actinomycetota</taxon>
        <taxon>Actinomycetes</taxon>
        <taxon>Streptosporangiales</taxon>
        <taxon>Thermomonosporaceae</taxon>
        <taxon>Actinomadura</taxon>
    </lineage>
</organism>
<keyword evidence="8" id="KW-1185">Reference proteome</keyword>
<dbReference type="GO" id="GO:0022857">
    <property type="term" value="F:transmembrane transporter activity"/>
    <property type="evidence" value="ECO:0007669"/>
    <property type="project" value="InterPro"/>
</dbReference>
<evidence type="ECO:0000256" key="3">
    <source>
        <dbReference type="ARBA" id="ARBA00022989"/>
    </source>
</evidence>
<dbReference type="Pfam" id="PF07690">
    <property type="entry name" value="MFS_1"/>
    <property type="match status" value="2"/>
</dbReference>
<feature type="transmembrane region" description="Helical" evidence="5">
    <location>
        <begin position="306"/>
        <end position="330"/>
    </location>
</feature>
<feature type="transmembrane region" description="Helical" evidence="5">
    <location>
        <begin position="60"/>
        <end position="80"/>
    </location>
</feature>
<keyword evidence="4 5" id="KW-0472">Membrane</keyword>
<evidence type="ECO:0000313" key="8">
    <source>
        <dbReference type="Proteomes" id="UP000432015"/>
    </source>
</evidence>
<accession>A0A7K1L355</accession>
<dbReference type="InterPro" id="IPR036259">
    <property type="entry name" value="MFS_trans_sf"/>
</dbReference>
<dbReference type="RefSeq" id="WP_156217964.1">
    <property type="nucleotide sequence ID" value="NZ_WOFH01000006.1"/>
</dbReference>
<name>A0A7K1L355_9ACTN</name>
<dbReference type="EMBL" id="WOFH01000006">
    <property type="protein sequence ID" value="MUN38851.1"/>
    <property type="molecule type" value="Genomic_DNA"/>
</dbReference>
<dbReference type="InterPro" id="IPR020846">
    <property type="entry name" value="MFS_dom"/>
</dbReference>
<evidence type="ECO:0000256" key="1">
    <source>
        <dbReference type="ARBA" id="ARBA00004651"/>
    </source>
</evidence>
<keyword evidence="2 5" id="KW-0812">Transmembrane</keyword>
<dbReference type="PROSITE" id="PS50850">
    <property type="entry name" value="MFS"/>
    <property type="match status" value="1"/>
</dbReference>